<sequence>MYHTPHSSILWRWWSSPLSPPLRARPDFFKEATQIECPTFNVLVSEFRKHGLLEDGRSLITSNWADTYMKFFRDCLVDKFWSQCKSYLKAQGS</sequence>
<reference evidence="1 2" key="1">
    <citation type="submission" date="2015-08" db="EMBL/GenBank/DDBJ databases">
        <title>Next Generation Sequencing and Analysis of the Genome of Puccinia sorghi L Schw, the Causal Agent of Maize Common Rust.</title>
        <authorList>
            <person name="Rochi L."/>
            <person name="Burguener G."/>
            <person name="Darino M."/>
            <person name="Turjanski A."/>
            <person name="Kreff E."/>
            <person name="Dieguez M.J."/>
            <person name="Sacco F."/>
        </authorList>
    </citation>
    <scope>NUCLEOTIDE SEQUENCE [LARGE SCALE GENOMIC DNA]</scope>
    <source>
        <strain evidence="1 2">RO10H11247</strain>
    </source>
</reference>
<evidence type="ECO:0000313" key="1">
    <source>
        <dbReference type="EMBL" id="KNZ62522.1"/>
    </source>
</evidence>
<dbReference type="AlphaFoldDB" id="A0A0L6VPH6"/>
<gene>
    <name evidence="1" type="ORF">VP01_125g7</name>
</gene>
<evidence type="ECO:0000313" key="2">
    <source>
        <dbReference type="Proteomes" id="UP000037035"/>
    </source>
</evidence>
<protein>
    <submittedName>
        <fullName evidence="1">Uncharacterized protein</fullName>
    </submittedName>
</protein>
<dbReference type="Proteomes" id="UP000037035">
    <property type="component" value="Unassembled WGS sequence"/>
</dbReference>
<keyword evidence="2" id="KW-1185">Reference proteome</keyword>
<dbReference type="EMBL" id="LAVV01002888">
    <property type="protein sequence ID" value="KNZ62522.1"/>
    <property type="molecule type" value="Genomic_DNA"/>
</dbReference>
<accession>A0A0L6VPH6</accession>
<comment type="caution">
    <text evidence="1">The sequence shown here is derived from an EMBL/GenBank/DDBJ whole genome shotgun (WGS) entry which is preliminary data.</text>
</comment>
<dbReference type="VEuPathDB" id="FungiDB:VP01_125g7"/>
<name>A0A0L6VPH6_9BASI</name>
<organism evidence="1 2">
    <name type="scientific">Puccinia sorghi</name>
    <dbReference type="NCBI Taxonomy" id="27349"/>
    <lineage>
        <taxon>Eukaryota</taxon>
        <taxon>Fungi</taxon>
        <taxon>Dikarya</taxon>
        <taxon>Basidiomycota</taxon>
        <taxon>Pucciniomycotina</taxon>
        <taxon>Pucciniomycetes</taxon>
        <taxon>Pucciniales</taxon>
        <taxon>Pucciniaceae</taxon>
        <taxon>Puccinia</taxon>
    </lineage>
</organism>
<proteinExistence type="predicted"/>